<accession>A0AAD6ZG89</accession>
<organism evidence="2 3">
    <name type="scientific">Mycena albidolilacea</name>
    <dbReference type="NCBI Taxonomy" id="1033008"/>
    <lineage>
        <taxon>Eukaryota</taxon>
        <taxon>Fungi</taxon>
        <taxon>Dikarya</taxon>
        <taxon>Basidiomycota</taxon>
        <taxon>Agaricomycotina</taxon>
        <taxon>Agaricomycetes</taxon>
        <taxon>Agaricomycetidae</taxon>
        <taxon>Agaricales</taxon>
        <taxon>Marasmiineae</taxon>
        <taxon>Mycenaceae</taxon>
        <taxon>Mycena</taxon>
    </lineage>
</organism>
<dbReference type="Proteomes" id="UP001218218">
    <property type="component" value="Unassembled WGS sequence"/>
</dbReference>
<gene>
    <name evidence="2" type="ORF">DFH08DRAFT_818787</name>
</gene>
<name>A0AAD6ZG89_9AGAR</name>
<comment type="caution">
    <text evidence="2">The sequence shown here is derived from an EMBL/GenBank/DDBJ whole genome shotgun (WGS) entry which is preliminary data.</text>
</comment>
<protein>
    <submittedName>
        <fullName evidence="2">Uncharacterized protein</fullName>
    </submittedName>
</protein>
<feature type="compositionally biased region" description="Polar residues" evidence="1">
    <location>
        <begin position="140"/>
        <end position="157"/>
    </location>
</feature>
<dbReference type="EMBL" id="JARIHO010000052">
    <property type="protein sequence ID" value="KAJ7320965.1"/>
    <property type="molecule type" value="Genomic_DNA"/>
</dbReference>
<proteinExistence type="predicted"/>
<sequence>MVAVPADGQFARIAAMGLVRNSEIFVKTPGAHSNILSRKNLSIEPIYRCIEAEAKHEKEFDGSANNRGGIANRPYMDNWLTRHPYIGSVTETSTRCIAGFCKGQIPNGSDHGLSREPWPKKGHSGNPAIIEASLSREPSRSNTNGDGHGIDTSSVGSSELRWDRMGNGTAMNSTTGRKKNPGRERSTACTGTTATLQWEVPEGRLDTMRVVQVQTRKVSDMCQLEGGRRSAPNSNIRVISWTVFYARRRCCLTIIRVQIMSGFKLAHRREMVSQPPDKMRSTATADPMEIISASQREERKNDVPGIV</sequence>
<evidence type="ECO:0000313" key="2">
    <source>
        <dbReference type="EMBL" id="KAJ7320965.1"/>
    </source>
</evidence>
<evidence type="ECO:0000256" key="1">
    <source>
        <dbReference type="SAM" id="MobiDB-lite"/>
    </source>
</evidence>
<reference evidence="2" key="1">
    <citation type="submission" date="2023-03" db="EMBL/GenBank/DDBJ databases">
        <title>Massive genome expansion in bonnet fungi (Mycena s.s.) driven by repeated elements and novel gene families across ecological guilds.</title>
        <authorList>
            <consortium name="Lawrence Berkeley National Laboratory"/>
            <person name="Harder C.B."/>
            <person name="Miyauchi S."/>
            <person name="Viragh M."/>
            <person name="Kuo A."/>
            <person name="Thoen E."/>
            <person name="Andreopoulos B."/>
            <person name="Lu D."/>
            <person name="Skrede I."/>
            <person name="Drula E."/>
            <person name="Henrissat B."/>
            <person name="Morin E."/>
            <person name="Kohler A."/>
            <person name="Barry K."/>
            <person name="LaButti K."/>
            <person name="Morin E."/>
            <person name="Salamov A."/>
            <person name="Lipzen A."/>
            <person name="Mereny Z."/>
            <person name="Hegedus B."/>
            <person name="Baldrian P."/>
            <person name="Stursova M."/>
            <person name="Weitz H."/>
            <person name="Taylor A."/>
            <person name="Grigoriev I.V."/>
            <person name="Nagy L.G."/>
            <person name="Martin F."/>
            <person name="Kauserud H."/>
        </authorList>
    </citation>
    <scope>NUCLEOTIDE SEQUENCE</scope>
    <source>
        <strain evidence="2">CBHHK002</strain>
    </source>
</reference>
<evidence type="ECO:0000313" key="3">
    <source>
        <dbReference type="Proteomes" id="UP001218218"/>
    </source>
</evidence>
<feature type="region of interest" description="Disordered" evidence="1">
    <location>
        <begin position="108"/>
        <end position="127"/>
    </location>
</feature>
<keyword evidence="3" id="KW-1185">Reference proteome</keyword>
<feature type="region of interest" description="Disordered" evidence="1">
    <location>
        <begin position="135"/>
        <end position="187"/>
    </location>
</feature>
<dbReference type="AlphaFoldDB" id="A0AAD6ZG89"/>